<feature type="transmembrane region" description="Helical" evidence="1">
    <location>
        <begin position="50"/>
        <end position="69"/>
    </location>
</feature>
<feature type="domain" description="HTH LytTR-type" evidence="2">
    <location>
        <begin position="176"/>
        <end position="280"/>
    </location>
</feature>
<dbReference type="GO" id="GO:0003677">
    <property type="term" value="F:DNA binding"/>
    <property type="evidence" value="ECO:0007669"/>
    <property type="project" value="InterPro"/>
</dbReference>
<dbReference type="PROSITE" id="PS50930">
    <property type="entry name" value="HTH_LYTTR"/>
    <property type="match status" value="1"/>
</dbReference>
<keyword evidence="4" id="KW-1185">Reference proteome</keyword>
<sequence>MKFIFTYTQIQWLILLLLSAIFAVLNTLAYQPLVSFSFNIFLLKSMIDGLLLLGICRLLLIVIPSANYVKLEPIQQFINYFALGILVTAVWVGLSFATSYYILGSENIEKFVDIIPMNAFIGLLLYIIDIQFIHYKMVVVENKIETEPDTDFKADSNETKLNPEQTDEGSEAIERIAVKVGNKIHVILVQDIIYIEADGDYVKIVTDHGKYMKEDTMKYYEAGLPQSKFVRVHRSYIVNVEKILRIELYEKQNQMLTLNNGDQIRASASGYKSLRDVLKL</sequence>
<dbReference type="Pfam" id="PF04397">
    <property type="entry name" value="LytTR"/>
    <property type="match status" value="1"/>
</dbReference>
<dbReference type="InterPro" id="IPR046947">
    <property type="entry name" value="LytR-like"/>
</dbReference>
<dbReference type="EMBL" id="LN515532">
    <property type="protein sequence ID" value="CEA15556.1"/>
    <property type="molecule type" value="Genomic_DNA"/>
</dbReference>
<dbReference type="STRING" id="1562970.ING2E5B_0790"/>
<dbReference type="PANTHER" id="PTHR37299">
    <property type="entry name" value="TRANSCRIPTIONAL REGULATOR-RELATED"/>
    <property type="match status" value="1"/>
</dbReference>
<evidence type="ECO:0000259" key="2">
    <source>
        <dbReference type="PROSITE" id="PS50930"/>
    </source>
</evidence>
<dbReference type="SMART" id="SM00850">
    <property type="entry name" value="LytTR"/>
    <property type="match status" value="1"/>
</dbReference>
<reference evidence="3 4" key="1">
    <citation type="submission" date="2014-08" db="EMBL/GenBank/DDBJ databases">
        <authorList>
            <person name="Wibberg D."/>
        </authorList>
    </citation>
    <scope>NUCLEOTIDE SEQUENCE [LARGE SCALE GENOMIC DNA]</scope>
    <source>
        <strain evidence="4">ING2-E5B</strain>
    </source>
</reference>
<dbReference type="HOGENOM" id="CLU_087873_0_0_10"/>
<keyword evidence="1" id="KW-0472">Membrane</keyword>
<protein>
    <submittedName>
        <fullName evidence="3">Response regulator receiver protein</fullName>
    </submittedName>
</protein>
<dbReference type="GO" id="GO:0000156">
    <property type="term" value="F:phosphorelay response regulator activity"/>
    <property type="evidence" value="ECO:0007669"/>
    <property type="project" value="InterPro"/>
</dbReference>
<evidence type="ECO:0000256" key="1">
    <source>
        <dbReference type="SAM" id="Phobius"/>
    </source>
</evidence>
<keyword evidence="1" id="KW-0812">Transmembrane</keyword>
<dbReference type="AlphaFoldDB" id="A0A098BZF2"/>
<proteinExistence type="predicted"/>
<dbReference type="KEGG" id="pbt:ING2E5B_0790"/>
<dbReference type="Gene3D" id="2.40.50.1020">
    <property type="entry name" value="LytTr DNA-binding domain"/>
    <property type="match status" value="1"/>
</dbReference>
<organism evidence="3 4">
    <name type="scientific">Fermentimonas caenicola</name>
    <dbReference type="NCBI Taxonomy" id="1562970"/>
    <lineage>
        <taxon>Bacteria</taxon>
        <taxon>Pseudomonadati</taxon>
        <taxon>Bacteroidota</taxon>
        <taxon>Bacteroidia</taxon>
        <taxon>Bacteroidales</taxon>
        <taxon>Dysgonomonadaceae</taxon>
        <taxon>Fermentimonas</taxon>
    </lineage>
</organism>
<accession>A0A098BZF2</accession>
<feature type="transmembrane region" description="Helical" evidence="1">
    <location>
        <begin position="81"/>
        <end position="102"/>
    </location>
</feature>
<dbReference type="Proteomes" id="UP000032417">
    <property type="component" value="Chromosome 1"/>
</dbReference>
<dbReference type="InterPro" id="IPR007492">
    <property type="entry name" value="LytTR_DNA-bd_dom"/>
</dbReference>
<keyword evidence="1" id="KW-1133">Transmembrane helix</keyword>
<dbReference type="OrthoDB" id="1490554at2"/>
<feature type="transmembrane region" description="Helical" evidence="1">
    <location>
        <begin position="114"/>
        <end position="133"/>
    </location>
</feature>
<evidence type="ECO:0000313" key="4">
    <source>
        <dbReference type="Proteomes" id="UP000032417"/>
    </source>
</evidence>
<gene>
    <name evidence="3" type="ORF">ING2E5B_0790</name>
</gene>
<feature type="transmembrane region" description="Helical" evidence="1">
    <location>
        <begin position="12"/>
        <end position="30"/>
    </location>
</feature>
<dbReference type="PANTHER" id="PTHR37299:SF1">
    <property type="entry name" value="STAGE 0 SPORULATION PROTEIN A HOMOLOG"/>
    <property type="match status" value="1"/>
</dbReference>
<name>A0A098BZF2_9BACT</name>
<evidence type="ECO:0000313" key="3">
    <source>
        <dbReference type="EMBL" id="CEA15556.1"/>
    </source>
</evidence>